<sequence length="73" mass="8286">MEQGGSADGILQVRADRIQSDLEQLFKALAERCNKHETNVKSIAMVQLPDGWQPGNPKEAAVWDEDWDKFEDE</sequence>
<dbReference type="GO" id="GO:0005634">
    <property type="term" value="C:nucleus"/>
    <property type="evidence" value="ECO:0007669"/>
    <property type="project" value="TreeGrafter"/>
</dbReference>
<organism evidence="1 2">
    <name type="scientific">Trifolium pratense</name>
    <name type="common">Red clover</name>
    <dbReference type="NCBI Taxonomy" id="57577"/>
    <lineage>
        <taxon>Eukaryota</taxon>
        <taxon>Viridiplantae</taxon>
        <taxon>Streptophyta</taxon>
        <taxon>Embryophyta</taxon>
        <taxon>Tracheophyta</taxon>
        <taxon>Spermatophyta</taxon>
        <taxon>Magnoliopsida</taxon>
        <taxon>eudicotyledons</taxon>
        <taxon>Gunneridae</taxon>
        <taxon>Pentapetalae</taxon>
        <taxon>rosids</taxon>
        <taxon>fabids</taxon>
        <taxon>Fabales</taxon>
        <taxon>Fabaceae</taxon>
        <taxon>Papilionoideae</taxon>
        <taxon>50 kb inversion clade</taxon>
        <taxon>NPAAA clade</taxon>
        <taxon>Hologalegina</taxon>
        <taxon>IRL clade</taxon>
        <taxon>Trifolieae</taxon>
        <taxon>Trifolium</taxon>
    </lineage>
</organism>
<gene>
    <name evidence="1" type="ORF">L195_g047829</name>
</gene>
<evidence type="ECO:0000313" key="1">
    <source>
        <dbReference type="EMBL" id="PNX91696.1"/>
    </source>
</evidence>
<dbReference type="STRING" id="57577.A0A2K3MLN5"/>
<reference evidence="1 2" key="2">
    <citation type="journal article" date="2017" name="Front. Plant Sci.">
        <title>Gene Classification and Mining of Molecular Markers Useful in Red Clover (Trifolium pratense) Breeding.</title>
        <authorList>
            <person name="Istvanek J."/>
            <person name="Dluhosova J."/>
            <person name="Dluhos P."/>
            <person name="Patkova L."/>
            <person name="Nedelnik J."/>
            <person name="Repkova J."/>
        </authorList>
    </citation>
    <scope>NUCLEOTIDE SEQUENCE [LARGE SCALE GENOMIC DNA]</scope>
    <source>
        <strain evidence="2">cv. Tatra</strain>
        <tissue evidence="1">Young leaves</tissue>
    </source>
</reference>
<accession>A0A2K3MLN5</accession>
<keyword evidence="1" id="KW-0675">Receptor</keyword>
<name>A0A2K3MLN5_TRIPR</name>
<dbReference type="EMBL" id="ASHM01067113">
    <property type="protein sequence ID" value="PNX91696.1"/>
    <property type="molecule type" value="Genomic_DNA"/>
</dbReference>
<dbReference type="PANTHER" id="PTHR11216">
    <property type="entry name" value="EH DOMAIN"/>
    <property type="match status" value="1"/>
</dbReference>
<dbReference type="GO" id="GO:0016197">
    <property type="term" value="P:endosomal transport"/>
    <property type="evidence" value="ECO:0007669"/>
    <property type="project" value="TreeGrafter"/>
</dbReference>
<comment type="caution">
    <text evidence="1">The sequence shown here is derived from an EMBL/GenBank/DDBJ whole genome shotgun (WGS) entry which is preliminary data.</text>
</comment>
<dbReference type="AlphaFoldDB" id="A0A2K3MLN5"/>
<dbReference type="ExpressionAtlas" id="A0A2K3MLN5">
    <property type="expression patterns" value="baseline"/>
</dbReference>
<dbReference type="GO" id="GO:0006897">
    <property type="term" value="P:endocytosis"/>
    <property type="evidence" value="ECO:0007669"/>
    <property type="project" value="TreeGrafter"/>
</dbReference>
<dbReference type="GO" id="GO:0005737">
    <property type="term" value="C:cytoplasm"/>
    <property type="evidence" value="ECO:0007669"/>
    <property type="project" value="TreeGrafter"/>
</dbReference>
<proteinExistence type="predicted"/>
<dbReference type="GO" id="GO:0005886">
    <property type="term" value="C:plasma membrane"/>
    <property type="evidence" value="ECO:0007669"/>
    <property type="project" value="TreeGrafter"/>
</dbReference>
<dbReference type="PANTHER" id="PTHR11216:SF137">
    <property type="entry name" value="CALCIUM-BINDING EF HAND FAMILY PROTEIN"/>
    <property type="match status" value="1"/>
</dbReference>
<dbReference type="Proteomes" id="UP000236291">
    <property type="component" value="Unassembled WGS sequence"/>
</dbReference>
<reference evidence="1 2" key="1">
    <citation type="journal article" date="2014" name="Am. J. Bot.">
        <title>Genome assembly and annotation for red clover (Trifolium pratense; Fabaceae).</title>
        <authorList>
            <person name="Istvanek J."/>
            <person name="Jaros M."/>
            <person name="Krenek A."/>
            <person name="Repkova J."/>
        </authorList>
    </citation>
    <scope>NUCLEOTIDE SEQUENCE [LARGE SCALE GENOMIC DNA]</scope>
    <source>
        <strain evidence="2">cv. Tatra</strain>
        <tissue evidence="1">Young leaves</tissue>
    </source>
</reference>
<protein>
    <submittedName>
        <fullName evidence="1">Epidermal growth factor receptor substrate 15-like protein</fullName>
    </submittedName>
</protein>
<evidence type="ECO:0000313" key="2">
    <source>
        <dbReference type="Proteomes" id="UP000236291"/>
    </source>
</evidence>
<feature type="non-terminal residue" evidence="1">
    <location>
        <position position="73"/>
    </location>
</feature>